<dbReference type="Gene3D" id="3.40.50.1000">
    <property type="entry name" value="HAD superfamily/HAD-like"/>
    <property type="match status" value="1"/>
</dbReference>
<dbReference type="InterPro" id="IPR036412">
    <property type="entry name" value="HAD-like_sf"/>
</dbReference>
<protein>
    <recommendedName>
        <fullName evidence="3">Hydroxymethylpyrimidine pyrophosphatase</fullName>
    </recommendedName>
</protein>
<dbReference type="Proteomes" id="UP000612585">
    <property type="component" value="Unassembled WGS sequence"/>
</dbReference>
<evidence type="ECO:0000313" key="1">
    <source>
        <dbReference type="EMBL" id="GIJ60582.1"/>
    </source>
</evidence>
<dbReference type="InterPro" id="IPR023214">
    <property type="entry name" value="HAD_sf"/>
</dbReference>
<reference evidence="1" key="1">
    <citation type="submission" date="2021-01" db="EMBL/GenBank/DDBJ databases">
        <title>Whole genome shotgun sequence of Virgisporangium aurantiacum NBRC 16421.</title>
        <authorList>
            <person name="Komaki H."/>
            <person name="Tamura T."/>
        </authorList>
    </citation>
    <scope>NUCLEOTIDE SEQUENCE</scope>
    <source>
        <strain evidence="1">NBRC 16421</strain>
    </source>
</reference>
<gene>
    <name evidence="1" type="ORF">Vau01_080980</name>
</gene>
<keyword evidence="2" id="KW-1185">Reference proteome</keyword>
<dbReference type="AlphaFoldDB" id="A0A8J4E688"/>
<evidence type="ECO:0000313" key="2">
    <source>
        <dbReference type="Proteomes" id="UP000612585"/>
    </source>
</evidence>
<comment type="caution">
    <text evidence="1">The sequence shown here is derived from an EMBL/GenBank/DDBJ whole genome shotgun (WGS) entry which is preliminary data.</text>
</comment>
<proteinExistence type="predicted"/>
<dbReference type="RefSeq" id="WP_204005077.1">
    <property type="nucleotide sequence ID" value="NZ_BOPG01000057.1"/>
</dbReference>
<sequence length="274" mass="29950">MIPVLAATDLDGTVLFSERAMGSARPSQDRLTPIDVVDDHVYAYMTDAVIDGWTRLAADGVVLPATTRSVPQYTRLRLPGRAPKYAVVCNGARILVDGSSDPDWERRVRAALVEAAPFAEVERQAVGWRGEHDVAALRSVEDFFLYFTVTVREDWFALFAGEVADWCRQRGWRASLQGRKLYLLPEVLDKAAAVAEVAERLGAQRVVAGGDSLLDQQMLSTADASIRPAHGELHLTGYSAPNCRTTTGHGAAAGDEIMEWYVAEVGTHRVARIA</sequence>
<evidence type="ECO:0008006" key="3">
    <source>
        <dbReference type="Google" id="ProtNLM"/>
    </source>
</evidence>
<dbReference type="EMBL" id="BOPG01000057">
    <property type="protein sequence ID" value="GIJ60582.1"/>
    <property type="molecule type" value="Genomic_DNA"/>
</dbReference>
<dbReference type="SUPFAM" id="SSF56784">
    <property type="entry name" value="HAD-like"/>
    <property type="match status" value="1"/>
</dbReference>
<name>A0A8J4E688_9ACTN</name>
<accession>A0A8J4E688</accession>
<organism evidence="1 2">
    <name type="scientific">Virgisporangium aurantiacum</name>
    <dbReference type="NCBI Taxonomy" id="175570"/>
    <lineage>
        <taxon>Bacteria</taxon>
        <taxon>Bacillati</taxon>
        <taxon>Actinomycetota</taxon>
        <taxon>Actinomycetes</taxon>
        <taxon>Micromonosporales</taxon>
        <taxon>Micromonosporaceae</taxon>
        <taxon>Virgisporangium</taxon>
    </lineage>
</organism>